<dbReference type="OrthoDB" id="1653576at2"/>
<gene>
    <name evidence="4" type="ORF">SAMN05216225_1001477</name>
</gene>
<dbReference type="STRING" id="930117.SAMN05216225_1001477"/>
<dbReference type="NCBIfam" id="TIGR02532">
    <property type="entry name" value="IV_pilin_GFxxxE"/>
    <property type="match status" value="1"/>
</dbReference>
<dbReference type="GO" id="GO:0009986">
    <property type="term" value="C:cell surface"/>
    <property type="evidence" value="ECO:0007669"/>
    <property type="project" value="UniProtKB-SubCell"/>
</dbReference>
<keyword evidence="5" id="KW-1185">Reference proteome</keyword>
<keyword evidence="3" id="KW-0472">Membrane</keyword>
<dbReference type="InterPro" id="IPR045584">
    <property type="entry name" value="Pilin-like"/>
</dbReference>
<evidence type="ECO:0000256" key="3">
    <source>
        <dbReference type="SAM" id="Phobius"/>
    </source>
</evidence>
<evidence type="ECO:0000313" key="4">
    <source>
        <dbReference type="EMBL" id="SHF60716.1"/>
    </source>
</evidence>
<comment type="subcellular location">
    <subcellularLocation>
        <location evidence="1">Cell surface</location>
    </subcellularLocation>
</comment>
<dbReference type="AlphaFoldDB" id="A0A1M5D131"/>
<name>A0A1M5D131_9BACI</name>
<protein>
    <submittedName>
        <fullName evidence="4">Prepilin-type N-terminal cleavage/methylation domain-containing protein</fullName>
    </submittedName>
</protein>
<sequence length="77" mass="8801">MMIKLKPNGFTLLEMLIVLAIWSTIILLTVPPMISSIENHKEKQFLRTFQHDVLLTQSNALDGSNYSRINLVMTITL</sequence>
<dbReference type="InterPro" id="IPR012902">
    <property type="entry name" value="N_methyl_site"/>
</dbReference>
<evidence type="ECO:0000256" key="2">
    <source>
        <dbReference type="ARBA" id="ARBA00023287"/>
    </source>
</evidence>
<feature type="transmembrane region" description="Helical" evidence="3">
    <location>
        <begin position="12"/>
        <end position="34"/>
    </location>
</feature>
<dbReference type="SUPFAM" id="SSF54523">
    <property type="entry name" value="Pili subunits"/>
    <property type="match status" value="1"/>
</dbReference>
<dbReference type="Pfam" id="PF07963">
    <property type="entry name" value="N_methyl"/>
    <property type="match status" value="1"/>
</dbReference>
<proteinExistence type="predicted"/>
<dbReference type="EMBL" id="FQVW01000001">
    <property type="protein sequence ID" value="SHF60716.1"/>
    <property type="molecule type" value="Genomic_DNA"/>
</dbReference>
<reference evidence="4 5" key="1">
    <citation type="submission" date="2016-11" db="EMBL/GenBank/DDBJ databases">
        <authorList>
            <person name="Jaros S."/>
            <person name="Januszkiewicz K."/>
            <person name="Wedrychowicz H."/>
        </authorList>
    </citation>
    <scope>NUCLEOTIDE SEQUENCE [LARGE SCALE GENOMIC DNA]</scope>
    <source>
        <strain evidence="4 5">IBRC-M 10683</strain>
    </source>
</reference>
<dbReference type="Proteomes" id="UP000183988">
    <property type="component" value="Unassembled WGS sequence"/>
</dbReference>
<keyword evidence="2" id="KW-0178">Competence</keyword>
<organism evidence="4 5">
    <name type="scientific">Ornithinibacillus halophilus</name>
    <dbReference type="NCBI Taxonomy" id="930117"/>
    <lineage>
        <taxon>Bacteria</taxon>
        <taxon>Bacillati</taxon>
        <taxon>Bacillota</taxon>
        <taxon>Bacilli</taxon>
        <taxon>Bacillales</taxon>
        <taxon>Bacillaceae</taxon>
        <taxon>Ornithinibacillus</taxon>
    </lineage>
</organism>
<keyword evidence="3" id="KW-0812">Transmembrane</keyword>
<evidence type="ECO:0000313" key="5">
    <source>
        <dbReference type="Proteomes" id="UP000183988"/>
    </source>
</evidence>
<dbReference type="GO" id="GO:0030420">
    <property type="term" value="P:establishment of competence for transformation"/>
    <property type="evidence" value="ECO:0007669"/>
    <property type="project" value="UniProtKB-KW"/>
</dbReference>
<keyword evidence="3" id="KW-1133">Transmembrane helix</keyword>
<evidence type="ECO:0000256" key="1">
    <source>
        <dbReference type="ARBA" id="ARBA00004241"/>
    </source>
</evidence>
<accession>A0A1M5D131</accession>